<protein>
    <submittedName>
        <fullName evidence="1">Uncharacterized protein</fullName>
    </submittedName>
</protein>
<gene>
    <name evidence="1" type="ORF">ETAA8_33110</name>
</gene>
<organism evidence="1 2">
    <name type="scientific">Anatilimnocola aggregata</name>
    <dbReference type="NCBI Taxonomy" id="2528021"/>
    <lineage>
        <taxon>Bacteria</taxon>
        <taxon>Pseudomonadati</taxon>
        <taxon>Planctomycetota</taxon>
        <taxon>Planctomycetia</taxon>
        <taxon>Pirellulales</taxon>
        <taxon>Pirellulaceae</taxon>
        <taxon>Anatilimnocola</taxon>
    </lineage>
</organism>
<dbReference type="OrthoDB" id="9821308at2"/>
<reference evidence="1 2" key="1">
    <citation type="submission" date="2019-02" db="EMBL/GenBank/DDBJ databases">
        <title>Deep-cultivation of Planctomycetes and their phenomic and genomic characterization uncovers novel biology.</title>
        <authorList>
            <person name="Wiegand S."/>
            <person name="Jogler M."/>
            <person name="Boedeker C."/>
            <person name="Pinto D."/>
            <person name="Vollmers J."/>
            <person name="Rivas-Marin E."/>
            <person name="Kohn T."/>
            <person name="Peeters S.H."/>
            <person name="Heuer A."/>
            <person name="Rast P."/>
            <person name="Oberbeckmann S."/>
            <person name="Bunk B."/>
            <person name="Jeske O."/>
            <person name="Meyerdierks A."/>
            <person name="Storesund J.E."/>
            <person name="Kallscheuer N."/>
            <person name="Luecker S."/>
            <person name="Lage O.M."/>
            <person name="Pohl T."/>
            <person name="Merkel B.J."/>
            <person name="Hornburger P."/>
            <person name="Mueller R.-W."/>
            <person name="Bruemmer F."/>
            <person name="Labrenz M."/>
            <person name="Spormann A.M."/>
            <person name="Op den Camp H."/>
            <person name="Overmann J."/>
            <person name="Amann R."/>
            <person name="Jetten M.S.M."/>
            <person name="Mascher T."/>
            <person name="Medema M.H."/>
            <person name="Devos D.P."/>
            <person name="Kaster A.-K."/>
            <person name="Ovreas L."/>
            <person name="Rohde M."/>
            <person name="Galperin M.Y."/>
            <person name="Jogler C."/>
        </authorList>
    </citation>
    <scope>NUCLEOTIDE SEQUENCE [LARGE SCALE GENOMIC DNA]</scope>
    <source>
        <strain evidence="1 2">ETA_A8</strain>
    </source>
</reference>
<accession>A0A517YDA1</accession>
<keyword evidence="2" id="KW-1185">Reference proteome</keyword>
<dbReference type="EMBL" id="CP036274">
    <property type="protein sequence ID" value="QDU28211.1"/>
    <property type="molecule type" value="Genomic_DNA"/>
</dbReference>
<name>A0A517YDA1_9BACT</name>
<evidence type="ECO:0000313" key="1">
    <source>
        <dbReference type="EMBL" id="QDU28211.1"/>
    </source>
</evidence>
<evidence type="ECO:0000313" key="2">
    <source>
        <dbReference type="Proteomes" id="UP000315017"/>
    </source>
</evidence>
<sequence>MSTFLATTRSNDANSNKRVVRVIALLLVIIAGLTSLRSAEPDYVPKLGEFPPVTAGEYFAGELVAIDHVNRRGALRLDGDGVDDRYHHAESHRFAMLPYGMIRYHGAPAELRDIPIGTHLHGKFVLPPDGDQSIPPTKRTPKYVPKQNHALLLEDDFSFYLRQGQSWRVEAVDPVKGRLKVTATGQSVAVGLKGEQNFDFDGSTRVWKGRQIGGLNDLAPEQVVQVNLTWAPDWKNGQFHVADVWIDQESREVASEVQRQIHIRHQRHRWLAGWVDHVEHQAAGKGIVTVTLFGGMDNSLYDLARAQAKPGGGAALAAGEPTLRTWWQEHDSKSGPVLDFKDIPNPPPGSSGLQLRVQIDELLEGYRPGRIIRFRPNGFPSVKLPPEERVKSLDDR</sequence>
<dbReference type="AlphaFoldDB" id="A0A517YDA1"/>
<dbReference type="Proteomes" id="UP000315017">
    <property type="component" value="Chromosome"/>
</dbReference>
<dbReference type="KEGG" id="aagg:ETAA8_33110"/>
<dbReference type="RefSeq" id="WP_145090117.1">
    <property type="nucleotide sequence ID" value="NZ_CP036274.1"/>
</dbReference>
<proteinExistence type="predicted"/>